<proteinExistence type="predicted"/>
<reference evidence="5 6" key="1">
    <citation type="submission" date="2015-01" db="EMBL/GenBank/DDBJ databases">
        <title>The Genome Sequence of Exophiala spinifera CBS89968.</title>
        <authorList>
            <consortium name="The Broad Institute Genomics Platform"/>
            <person name="Cuomo C."/>
            <person name="de Hoog S."/>
            <person name="Gorbushina A."/>
            <person name="Stielow B."/>
            <person name="Teixiera M."/>
            <person name="Abouelleil A."/>
            <person name="Chapman S.B."/>
            <person name="Priest M."/>
            <person name="Young S.K."/>
            <person name="Wortman J."/>
            <person name="Nusbaum C."/>
            <person name="Birren B."/>
        </authorList>
    </citation>
    <scope>NUCLEOTIDE SEQUENCE [LARGE SCALE GENOMIC DNA]</scope>
    <source>
        <strain evidence="5 6">CBS 89968</strain>
    </source>
</reference>
<feature type="coiled-coil region" evidence="1">
    <location>
        <begin position="423"/>
        <end position="685"/>
    </location>
</feature>
<dbReference type="Proteomes" id="UP000053328">
    <property type="component" value="Unassembled WGS sequence"/>
</dbReference>
<name>A0A0D2BSI9_9EURO</name>
<dbReference type="AlphaFoldDB" id="A0A0D2BSI9"/>
<dbReference type="InterPro" id="IPR029191">
    <property type="entry name" value="Uds1"/>
</dbReference>
<dbReference type="Pfam" id="PF15456">
    <property type="entry name" value="Uds1"/>
    <property type="match status" value="1"/>
</dbReference>
<dbReference type="VEuPathDB" id="FungiDB:PV08_07011"/>
<gene>
    <name evidence="5" type="ORF">PV08_07011</name>
</gene>
<dbReference type="STRING" id="91928.A0A0D2BSI9"/>
<organism evidence="5 6">
    <name type="scientific">Exophiala spinifera</name>
    <dbReference type="NCBI Taxonomy" id="91928"/>
    <lineage>
        <taxon>Eukaryota</taxon>
        <taxon>Fungi</taxon>
        <taxon>Dikarya</taxon>
        <taxon>Ascomycota</taxon>
        <taxon>Pezizomycotina</taxon>
        <taxon>Eurotiomycetes</taxon>
        <taxon>Chaetothyriomycetidae</taxon>
        <taxon>Chaetothyriales</taxon>
        <taxon>Herpotrichiellaceae</taxon>
        <taxon>Exophiala</taxon>
    </lineage>
</organism>
<keyword evidence="6" id="KW-1185">Reference proteome</keyword>
<dbReference type="OrthoDB" id="5569911at2759"/>
<dbReference type="Pfam" id="PF25078">
    <property type="entry name" value="DUF7801"/>
    <property type="match status" value="1"/>
</dbReference>
<evidence type="ECO:0008006" key="7">
    <source>
        <dbReference type="Google" id="ProtNLM"/>
    </source>
</evidence>
<dbReference type="HOGENOM" id="CLU_006409_0_0_1"/>
<sequence length="742" mass="82685">MQAYAFGLRQSAADSLDDGQSRYVPSSVYSGPGPIDDSPAIGNNGSFMSGALRGPFADEQPTPRFAPPPVPKQPRNSTLLNINDPVAMHLLAETAMSDSRDFEVLSFEEVDQLKRERVYLRGKVDTTRRKLALETKLRDAAQSLNRLYSVGDKQDSGGGSSRSKRRSLLANQQTSGAEMASQADDEYAASNKKVEELTRELSLQEKELERVQMRILQHTAGILQMTHKGLKKNVRQSELPRSPESMTSQPNGRISGVTGIDDFDERSLYQVPDYVTDFGTPSIGLGVRGKQGSKDPIEDVAARLQEVNGRLHMMVNQSGTQAHFDPPPQPTDVDMVGRVGAQIQAHLGYLSQGLDAMEAVQARSKGLGQDSALNHEGQLEDVNIRLHDLLERTNSVSHSPNIPQDEPRGKDLQSQLALSSSILNRLNSRVQTLVEQKDILTRQIQQQRELNTKSDAQRDSKIHELTDEIELHKRALVAHEEESRRFQEQINLLSEQLDMAKQEGMLLEQQRGATDKQADDATAPLLERISGLETAKAAAETDLAKARDEINGLEADVVRAQTELTMVKAELDGAYGTRAQRAADVSMNPAIQKEIDDLNARNEELEKQLDFLKGQHETKGAGSAELQNKVNTLQQELKETLEEYEIMTKQSIEDEKERERLEEQLDTFQQRCETLESQLNEERVKWLGAKTGLPTESTSTMVLKNEFKKMMRETRAENLKTIKASSHHLLPNMKSTSNLLLG</sequence>
<dbReference type="PANTHER" id="PTHR18937">
    <property type="entry name" value="STRUCTURAL MAINTENANCE OF CHROMOSOMES SMC FAMILY MEMBER"/>
    <property type="match status" value="1"/>
</dbReference>
<evidence type="ECO:0000259" key="4">
    <source>
        <dbReference type="Pfam" id="PF25078"/>
    </source>
</evidence>
<feature type="region of interest" description="Disordered" evidence="2">
    <location>
        <begin position="148"/>
        <end position="191"/>
    </location>
</feature>
<feature type="domain" description="DUF7801" evidence="4">
    <location>
        <begin position="535"/>
        <end position="688"/>
    </location>
</feature>
<keyword evidence="1" id="KW-0175">Coiled coil</keyword>
<accession>A0A0D2BSI9</accession>
<feature type="region of interest" description="Disordered" evidence="2">
    <location>
        <begin position="1"/>
        <end position="41"/>
    </location>
</feature>
<dbReference type="InterPro" id="IPR056703">
    <property type="entry name" value="DUF7801"/>
</dbReference>
<evidence type="ECO:0000256" key="2">
    <source>
        <dbReference type="SAM" id="MobiDB-lite"/>
    </source>
</evidence>
<evidence type="ECO:0000259" key="3">
    <source>
        <dbReference type="Pfam" id="PF15456"/>
    </source>
</evidence>
<evidence type="ECO:0000256" key="1">
    <source>
        <dbReference type="SAM" id="Coils"/>
    </source>
</evidence>
<feature type="region of interest" description="Disordered" evidence="2">
    <location>
        <begin position="235"/>
        <end position="254"/>
    </location>
</feature>
<dbReference type="RefSeq" id="XP_016234445.1">
    <property type="nucleotide sequence ID" value="XM_016381343.1"/>
</dbReference>
<feature type="domain" description="Up-regulated during septation protein 1" evidence="3">
    <location>
        <begin position="88"/>
        <end position="226"/>
    </location>
</feature>
<evidence type="ECO:0000313" key="5">
    <source>
        <dbReference type="EMBL" id="KIW14229.1"/>
    </source>
</evidence>
<feature type="region of interest" description="Disordered" evidence="2">
    <location>
        <begin position="394"/>
        <end position="414"/>
    </location>
</feature>
<dbReference type="Gene3D" id="1.10.287.1490">
    <property type="match status" value="1"/>
</dbReference>
<dbReference type="GeneID" id="27334094"/>
<evidence type="ECO:0000313" key="6">
    <source>
        <dbReference type="Proteomes" id="UP000053328"/>
    </source>
</evidence>
<protein>
    <recommendedName>
        <fullName evidence="7">Up-regulated during septation protein 1 domain-containing protein</fullName>
    </recommendedName>
</protein>
<feature type="region of interest" description="Disordered" evidence="2">
    <location>
        <begin position="57"/>
        <end position="76"/>
    </location>
</feature>
<dbReference type="EMBL" id="KN847496">
    <property type="protein sequence ID" value="KIW14229.1"/>
    <property type="molecule type" value="Genomic_DNA"/>
</dbReference>